<dbReference type="Proteomes" id="UP000266693">
    <property type="component" value="Unassembled WGS sequence"/>
</dbReference>
<proteinExistence type="predicted"/>
<evidence type="ECO:0000256" key="2">
    <source>
        <dbReference type="SAM" id="Phobius"/>
    </source>
</evidence>
<evidence type="ECO:0000313" key="3">
    <source>
        <dbReference type="EMBL" id="RHW18110.1"/>
    </source>
</evidence>
<comment type="caution">
    <text evidence="3">The sequence shown here is derived from an EMBL/GenBank/DDBJ whole genome shotgun (WGS) entry which is preliminary data.</text>
</comment>
<keyword evidence="4" id="KW-1185">Reference proteome</keyword>
<feature type="region of interest" description="Disordered" evidence="1">
    <location>
        <begin position="58"/>
        <end position="100"/>
    </location>
</feature>
<evidence type="ECO:0000313" key="4">
    <source>
        <dbReference type="Proteomes" id="UP000266693"/>
    </source>
</evidence>
<accession>A0A396RNR4</accession>
<dbReference type="AlphaFoldDB" id="A0A396RNR4"/>
<dbReference type="EMBL" id="QWLV01000002">
    <property type="protein sequence ID" value="RHW18110.1"/>
    <property type="molecule type" value="Genomic_DNA"/>
</dbReference>
<keyword evidence="2" id="KW-0472">Membrane</keyword>
<keyword evidence="2" id="KW-1133">Transmembrane helix</keyword>
<reference evidence="3 4" key="1">
    <citation type="submission" date="2018-08" db="EMBL/GenBank/DDBJ databases">
        <title>The multiple taxonomic identification of Sphingomonas gilva.</title>
        <authorList>
            <person name="Zhu D."/>
            <person name="Zheng S."/>
        </authorList>
    </citation>
    <scope>NUCLEOTIDE SEQUENCE [LARGE SCALE GENOMIC DNA]</scope>
    <source>
        <strain evidence="3 4">ZDH117</strain>
    </source>
</reference>
<sequence length="186" mass="20106">MALTAMTMTSAPAFADGPGRWRHHRHHDGGLDVGALIGGLAVVGAGAALIGAVNRSEQRRYDDRYAPPPPPPPPEDDYGWRDGDGYADDRYDDDGGWNPAAVESEDRAVDVCAISAERQGREYADSARVVDIVDVDRDARGWVIDGTVELTNGYRDAAREEARFRCAVTFAGLSDVRIDGFDTAGR</sequence>
<keyword evidence="2" id="KW-0812">Transmembrane</keyword>
<protein>
    <submittedName>
        <fullName evidence="3">Uncharacterized protein</fullName>
    </submittedName>
</protein>
<name>A0A396RNR4_9SPHN</name>
<feature type="transmembrane region" description="Helical" evidence="2">
    <location>
        <begin position="31"/>
        <end position="54"/>
    </location>
</feature>
<gene>
    <name evidence="3" type="ORF">D1610_06380</name>
</gene>
<evidence type="ECO:0000256" key="1">
    <source>
        <dbReference type="SAM" id="MobiDB-lite"/>
    </source>
</evidence>
<feature type="compositionally biased region" description="Basic and acidic residues" evidence="1">
    <location>
        <begin position="78"/>
        <end position="89"/>
    </location>
</feature>
<organism evidence="3 4">
    <name type="scientific">Sphingomonas gilva</name>
    <dbReference type="NCBI Taxonomy" id="2305907"/>
    <lineage>
        <taxon>Bacteria</taxon>
        <taxon>Pseudomonadati</taxon>
        <taxon>Pseudomonadota</taxon>
        <taxon>Alphaproteobacteria</taxon>
        <taxon>Sphingomonadales</taxon>
        <taxon>Sphingomonadaceae</taxon>
        <taxon>Sphingomonas</taxon>
    </lineage>
</organism>